<organism evidence="14 15">
    <name type="scientific">Malaciobacter mytili LMG 24559</name>
    <dbReference type="NCBI Taxonomy" id="1032238"/>
    <lineage>
        <taxon>Bacteria</taxon>
        <taxon>Pseudomonadati</taxon>
        <taxon>Campylobacterota</taxon>
        <taxon>Epsilonproteobacteria</taxon>
        <taxon>Campylobacterales</taxon>
        <taxon>Arcobacteraceae</taxon>
        <taxon>Malaciobacter</taxon>
    </lineage>
</organism>
<dbReference type="InterPro" id="IPR050428">
    <property type="entry name" value="TCS_sensor_his_kinase"/>
</dbReference>
<dbReference type="InterPro" id="IPR036097">
    <property type="entry name" value="HisK_dim/P_sf"/>
</dbReference>
<dbReference type="PANTHER" id="PTHR45436">
    <property type="entry name" value="SENSOR HISTIDINE KINASE YKOH"/>
    <property type="match status" value="1"/>
</dbReference>
<dbReference type="Gene3D" id="1.10.287.130">
    <property type="match status" value="1"/>
</dbReference>
<comment type="caution">
    <text evidence="14">The sequence shown here is derived from an EMBL/GenBank/DDBJ whole genome shotgun (WGS) entry which is preliminary data.</text>
</comment>
<dbReference type="InterPro" id="IPR003594">
    <property type="entry name" value="HATPase_dom"/>
</dbReference>
<dbReference type="PANTHER" id="PTHR45436:SF5">
    <property type="entry name" value="SENSOR HISTIDINE KINASE TRCS"/>
    <property type="match status" value="1"/>
</dbReference>
<accession>A0AAX2AC66</accession>
<evidence type="ECO:0000313" key="14">
    <source>
        <dbReference type="EMBL" id="RXK13796.1"/>
    </source>
</evidence>
<evidence type="ECO:0000256" key="1">
    <source>
        <dbReference type="ARBA" id="ARBA00000085"/>
    </source>
</evidence>
<evidence type="ECO:0000256" key="7">
    <source>
        <dbReference type="ARBA" id="ARBA00022777"/>
    </source>
</evidence>
<comment type="catalytic activity">
    <reaction evidence="1">
        <text>ATP + protein L-histidine = ADP + protein N-phospho-L-histidine.</text>
        <dbReference type="EC" id="2.7.13.3"/>
    </reaction>
</comment>
<evidence type="ECO:0000259" key="12">
    <source>
        <dbReference type="PROSITE" id="PS50109"/>
    </source>
</evidence>
<feature type="domain" description="HAMP" evidence="13">
    <location>
        <begin position="187"/>
        <end position="235"/>
    </location>
</feature>
<dbReference type="SUPFAM" id="SSF55874">
    <property type="entry name" value="ATPase domain of HSP90 chaperone/DNA topoisomerase II/histidine kinase"/>
    <property type="match status" value="1"/>
</dbReference>
<keyword evidence="7 14" id="KW-0418">Kinase</keyword>
<evidence type="ECO:0000256" key="5">
    <source>
        <dbReference type="ARBA" id="ARBA00022679"/>
    </source>
</evidence>
<evidence type="ECO:0000256" key="10">
    <source>
        <dbReference type="ARBA" id="ARBA00023136"/>
    </source>
</evidence>
<dbReference type="InterPro" id="IPR005467">
    <property type="entry name" value="His_kinase_dom"/>
</dbReference>
<dbReference type="FunFam" id="3.30.565.10:FF:000006">
    <property type="entry name" value="Sensor histidine kinase WalK"/>
    <property type="match status" value="1"/>
</dbReference>
<dbReference type="AlphaFoldDB" id="A0AAX2AC66"/>
<dbReference type="CDD" id="cd06225">
    <property type="entry name" value="HAMP"/>
    <property type="match status" value="1"/>
</dbReference>
<evidence type="ECO:0000256" key="4">
    <source>
        <dbReference type="ARBA" id="ARBA00022553"/>
    </source>
</evidence>
<feature type="domain" description="Histidine kinase" evidence="12">
    <location>
        <begin position="243"/>
        <end position="459"/>
    </location>
</feature>
<evidence type="ECO:0000313" key="15">
    <source>
        <dbReference type="Proteomes" id="UP000290092"/>
    </source>
</evidence>
<protein>
    <recommendedName>
        <fullName evidence="3">histidine kinase</fullName>
        <ecNumber evidence="3">2.7.13.3</ecNumber>
    </recommendedName>
</protein>
<dbReference type="InterPro" id="IPR004358">
    <property type="entry name" value="Sig_transdc_His_kin-like_C"/>
</dbReference>
<dbReference type="Proteomes" id="UP000290092">
    <property type="component" value="Unassembled WGS sequence"/>
</dbReference>
<comment type="subcellular location">
    <subcellularLocation>
        <location evidence="2">Membrane</location>
    </subcellularLocation>
</comment>
<dbReference type="PRINTS" id="PR00344">
    <property type="entry name" value="BCTRLSENSOR"/>
</dbReference>
<feature type="transmembrane region" description="Helical" evidence="11">
    <location>
        <begin position="158"/>
        <end position="181"/>
    </location>
</feature>
<dbReference type="SMART" id="SM00387">
    <property type="entry name" value="HATPase_c"/>
    <property type="match status" value="1"/>
</dbReference>
<dbReference type="Gene3D" id="6.10.340.10">
    <property type="match status" value="1"/>
</dbReference>
<dbReference type="EMBL" id="NXID01000055">
    <property type="protein sequence ID" value="RXK13796.1"/>
    <property type="molecule type" value="Genomic_DNA"/>
</dbReference>
<dbReference type="SUPFAM" id="SSF47384">
    <property type="entry name" value="Homodimeric domain of signal transducing histidine kinase"/>
    <property type="match status" value="1"/>
</dbReference>
<dbReference type="InterPro" id="IPR036890">
    <property type="entry name" value="HATPase_C_sf"/>
</dbReference>
<gene>
    <name evidence="14" type="ORF">CP985_12675</name>
</gene>
<dbReference type="SMART" id="SM00388">
    <property type="entry name" value="HisKA"/>
    <property type="match status" value="1"/>
</dbReference>
<feature type="transmembrane region" description="Helical" evidence="11">
    <location>
        <begin position="12"/>
        <end position="31"/>
    </location>
</feature>
<dbReference type="CDD" id="cd00082">
    <property type="entry name" value="HisKA"/>
    <property type="match status" value="1"/>
</dbReference>
<dbReference type="Pfam" id="PF02518">
    <property type="entry name" value="HATPase_c"/>
    <property type="match status" value="1"/>
</dbReference>
<keyword evidence="9" id="KW-0902">Two-component regulatory system</keyword>
<keyword evidence="5" id="KW-0808">Transferase</keyword>
<evidence type="ECO:0000256" key="11">
    <source>
        <dbReference type="SAM" id="Phobius"/>
    </source>
</evidence>
<evidence type="ECO:0000256" key="2">
    <source>
        <dbReference type="ARBA" id="ARBA00004370"/>
    </source>
</evidence>
<proteinExistence type="predicted"/>
<dbReference type="PROSITE" id="PS50109">
    <property type="entry name" value="HIS_KIN"/>
    <property type="match status" value="1"/>
</dbReference>
<keyword evidence="10 11" id="KW-0472">Membrane</keyword>
<dbReference type="Gene3D" id="3.30.565.10">
    <property type="entry name" value="Histidine kinase-like ATPase, C-terminal domain"/>
    <property type="match status" value="1"/>
</dbReference>
<evidence type="ECO:0000259" key="13">
    <source>
        <dbReference type="PROSITE" id="PS50885"/>
    </source>
</evidence>
<evidence type="ECO:0000256" key="9">
    <source>
        <dbReference type="ARBA" id="ARBA00023012"/>
    </source>
</evidence>
<dbReference type="EC" id="2.7.13.3" evidence="3"/>
<dbReference type="Pfam" id="PF00512">
    <property type="entry name" value="HisKA"/>
    <property type="match status" value="1"/>
</dbReference>
<evidence type="ECO:0000256" key="6">
    <source>
        <dbReference type="ARBA" id="ARBA00022692"/>
    </source>
</evidence>
<keyword evidence="6 11" id="KW-0812">Transmembrane</keyword>
<evidence type="ECO:0000256" key="8">
    <source>
        <dbReference type="ARBA" id="ARBA00022989"/>
    </source>
</evidence>
<dbReference type="InterPro" id="IPR003661">
    <property type="entry name" value="HisK_dim/P_dom"/>
</dbReference>
<dbReference type="CDD" id="cd00075">
    <property type="entry name" value="HATPase"/>
    <property type="match status" value="1"/>
</dbReference>
<keyword evidence="15" id="KW-1185">Reference proteome</keyword>
<dbReference type="InterPro" id="IPR003660">
    <property type="entry name" value="HAMP_dom"/>
</dbReference>
<name>A0AAX2AC66_9BACT</name>
<evidence type="ECO:0000256" key="3">
    <source>
        <dbReference type="ARBA" id="ARBA00012438"/>
    </source>
</evidence>
<keyword evidence="8 11" id="KW-1133">Transmembrane helix</keyword>
<reference evidence="14 15" key="1">
    <citation type="submission" date="2017-09" db="EMBL/GenBank/DDBJ databases">
        <title>Genomics of the genus Arcobacter.</title>
        <authorList>
            <person name="Perez-Cataluna A."/>
            <person name="Figueras M.J."/>
            <person name="Salas-Masso N."/>
        </authorList>
    </citation>
    <scope>NUCLEOTIDE SEQUENCE [LARGE SCALE GENOMIC DNA]</scope>
    <source>
        <strain evidence="14 15">CECT 7386</strain>
    </source>
</reference>
<keyword evidence="4" id="KW-0597">Phosphoprotein</keyword>
<dbReference type="GO" id="GO:0000155">
    <property type="term" value="F:phosphorelay sensor kinase activity"/>
    <property type="evidence" value="ECO:0007669"/>
    <property type="project" value="InterPro"/>
</dbReference>
<dbReference type="SUPFAM" id="SSF158472">
    <property type="entry name" value="HAMP domain-like"/>
    <property type="match status" value="1"/>
</dbReference>
<sequence length="462" mass="54023">MMNNISIKKKLLIYNIFIQIVILFLFSISLYKTLEISSKDKVEATLKVILLDVVDDVIEHKNELTNRVFDEEKEYKFEPLYIRLLELQNDFLVIKSTTFPNEIKSKIAKLKLLKSNNIVFEYQKDYIISRIKFDINNKDYVIEVATDFTTINSTLENLIYILLFIVPIILIFSIIGGYFLIYKSFSPIEKLLANLKSINASDLSKRLPFKNKNDEIDLLAKEINNLLYRLEISFNKISQFSSDASHELKTPLTIIRGEIEIALRKDREVCEYKKSLENCLDEVIVIQQTIDDLLFLARKEHEVIEQRKDELYLDEVSLEAFKEMQSFAKLKNIKLLCQIDEAMQIKGHHKLLKIAIKNILKNAISFSYENSEVIIRNYSDEYNYIICIEDKGIGICKEEQEKIFEKFYRTDKSRNKESGGTGLGMAIVEKIVKLHQGKIKLESQENIGTKVYFVFKKENNEY</sequence>
<dbReference type="PROSITE" id="PS50885">
    <property type="entry name" value="HAMP"/>
    <property type="match status" value="1"/>
</dbReference>
<dbReference type="GO" id="GO:0005886">
    <property type="term" value="C:plasma membrane"/>
    <property type="evidence" value="ECO:0007669"/>
    <property type="project" value="TreeGrafter"/>
</dbReference>